<dbReference type="AlphaFoldDB" id="A0A139LEZ6"/>
<dbReference type="Proteomes" id="UP000070319">
    <property type="component" value="Unassembled WGS sequence"/>
</dbReference>
<name>A0A139LEZ6_9BACE</name>
<dbReference type="InterPro" id="IPR016032">
    <property type="entry name" value="Sig_transdc_resp-reg_C-effctor"/>
</dbReference>
<dbReference type="GO" id="GO:0003677">
    <property type="term" value="F:DNA binding"/>
    <property type="evidence" value="ECO:0007669"/>
    <property type="project" value="InterPro"/>
</dbReference>
<sequence length="148" mass="16969">MMDMDTSKDSWNACLQYRNKQLTKQLKDYQKVSALTKCSSSLIVAMGQLLCLHQKPSYGIIKDEAEWRDLFIVIDLFYGGCLSEELMSFGLSVQELRLCYLIRARLDNKTIALLFNIVPRSVLKAKQRIKNKLALSATDSLDMHIQQC</sequence>
<dbReference type="EMBL" id="LTDF01000085">
    <property type="protein sequence ID" value="KXT50000.1"/>
    <property type="molecule type" value="Genomic_DNA"/>
</dbReference>
<proteinExistence type="predicted"/>
<evidence type="ECO:0000313" key="1">
    <source>
        <dbReference type="EMBL" id="KXT50000.1"/>
    </source>
</evidence>
<organism evidence="1">
    <name type="scientific">Bacteroides intestinalis</name>
    <dbReference type="NCBI Taxonomy" id="329854"/>
    <lineage>
        <taxon>Bacteria</taxon>
        <taxon>Pseudomonadati</taxon>
        <taxon>Bacteroidota</taxon>
        <taxon>Bacteroidia</taxon>
        <taxon>Bacteroidales</taxon>
        <taxon>Bacteroidaceae</taxon>
        <taxon>Bacteroides</taxon>
    </lineage>
</organism>
<dbReference type="GO" id="GO:0006355">
    <property type="term" value="P:regulation of DNA-templated transcription"/>
    <property type="evidence" value="ECO:0007669"/>
    <property type="project" value="InterPro"/>
</dbReference>
<evidence type="ECO:0000313" key="2">
    <source>
        <dbReference type="Proteomes" id="UP000070319"/>
    </source>
</evidence>
<gene>
    <name evidence="1" type="ORF">HMPREF2531_02502</name>
</gene>
<accession>A0A139LEZ6</accession>
<comment type="caution">
    <text evidence="1">The sequence shown here is derived from an EMBL/GenBank/DDBJ whole genome shotgun (WGS) entry which is preliminary data.</text>
</comment>
<dbReference type="SUPFAM" id="SSF46894">
    <property type="entry name" value="C-terminal effector domain of the bipartite response regulators"/>
    <property type="match status" value="1"/>
</dbReference>
<protein>
    <submittedName>
        <fullName evidence="1">Uncharacterized protein</fullName>
    </submittedName>
</protein>
<reference evidence="1 2" key="1">
    <citation type="submission" date="2016-02" db="EMBL/GenBank/DDBJ databases">
        <authorList>
            <person name="Wen L."/>
            <person name="He K."/>
            <person name="Yang H."/>
        </authorList>
    </citation>
    <scope>NUCLEOTIDE SEQUENCE [LARGE SCALE GENOMIC DNA]</scope>
    <source>
        <strain evidence="1 2">KLE1704</strain>
    </source>
</reference>
<dbReference type="PATRIC" id="fig|329854.7.peg.2548"/>